<dbReference type="GO" id="GO:0005737">
    <property type="term" value="C:cytoplasm"/>
    <property type="evidence" value="ECO:0007669"/>
    <property type="project" value="TreeGrafter"/>
</dbReference>
<keyword evidence="5" id="KW-1185">Reference proteome</keyword>
<organism evidence="2 4">
    <name type="scientific">Mycolicibacterium diernhoferi</name>
    <dbReference type="NCBI Taxonomy" id="1801"/>
    <lineage>
        <taxon>Bacteria</taxon>
        <taxon>Bacillati</taxon>
        <taxon>Actinomycetota</taxon>
        <taxon>Actinomycetes</taxon>
        <taxon>Mycobacteriales</taxon>
        <taxon>Mycobacteriaceae</taxon>
        <taxon>Mycolicibacterium</taxon>
    </lineage>
</organism>
<dbReference type="Gene3D" id="3.40.50.1240">
    <property type="entry name" value="Phosphoglycerate mutase-like"/>
    <property type="match status" value="1"/>
</dbReference>
<evidence type="ECO:0000313" key="5">
    <source>
        <dbReference type="Proteomes" id="UP000220340"/>
    </source>
</evidence>
<dbReference type="EMBL" id="PDCR01000003">
    <property type="protein sequence ID" value="PEG55948.1"/>
    <property type="molecule type" value="Genomic_DNA"/>
</dbReference>
<dbReference type="PANTHER" id="PTHR48100">
    <property type="entry name" value="BROAD-SPECIFICITY PHOSPHATASE YOR283W-RELATED"/>
    <property type="match status" value="1"/>
</dbReference>
<dbReference type="EMBL" id="MIJD01000004">
    <property type="protein sequence ID" value="OPE56239.1"/>
    <property type="molecule type" value="Genomic_DNA"/>
</dbReference>
<dbReference type="InterPro" id="IPR029033">
    <property type="entry name" value="His_PPase_superfam"/>
</dbReference>
<dbReference type="CDD" id="cd07067">
    <property type="entry name" value="HP_PGM_like"/>
    <property type="match status" value="1"/>
</dbReference>
<dbReference type="PANTHER" id="PTHR48100:SF58">
    <property type="entry name" value="PE-PGRS FAMILY PROTEIN PE_PGRS11"/>
    <property type="match status" value="1"/>
</dbReference>
<feature type="region of interest" description="Disordered" evidence="1">
    <location>
        <begin position="308"/>
        <end position="446"/>
    </location>
</feature>
<feature type="compositionally biased region" description="Low complexity" evidence="1">
    <location>
        <begin position="308"/>
        <end position="334"/>
    </location>
</feature>
<dbReference type="OrthoDB" id="9793115at2"/>
<dbReference type="GO" id="GO:0016791">
    <property type="term" value="F:phosphatase activity"/>
    <property type="evidence" value="ECO:0007669"/>
    <property type="project" value="TreeGrafter"/>
</dbReference>
<reference evidence="3 5" key="2">
    <citation type="submission" date="2017-10" db="EMBL/GenBank/DDBJ databases">
        <title>The new phylogeny of genus Mycobacterium.</title>
        <authorList>
            <person name="Tortoli E."/>
            <person name="Trovato A."/>
            <person name="Cirillo D.M."/>
        </authorList>
    </citation>
    <scope>NUCLEOTIDE SEQUENCE [LARGE SCALE GENOMIC DNA]</scope>
    <source>
        <strain evidence="3 5">IP141170001</strain>
    </source>
</reference>
<protein>
    <submittedName>
        <fullName evidence="3">Histidine phosphatase family protein</fullName>
    </submittedName>
</protein>
<gene>
    <name evidence="2" type="ORF">BV510_00785</name>
    <name evidence="3" type="ORF">CRI78_02900</name>
</gene>
<comment type="caution">
    <text evidence="2">The sequence shown here is derived from an EMBL/GenBank/DDBJ whole genome shotgun (WGS) entry which is preliminary data.</text>
</comment>
<dbReference type="Pfam" id="PF00300">
    <property type="entry name" value="His_Phos_1"/>
    <property type="match status" value="1"/>
</dbReference>
<name>A0A1T3WPB0_9MYCO</name>
<evidence type="ECO:0000313" key="3">
    <source>
        <dbReference type="EMBL" id="PEG55948.1"/>
    </source>
</evidence>
<dbReference type="SMART" id="SM00855">
    <property type="entry name" value="PGAM"/>
    <property type="match status" value="1"/>
</dbReference>
<dbReference type="Proteomes" id="UP000220340">
    <property type="component" value="Unassembled WGS sequence"/>
</dbReference>
<reference evidence="2 4" key="1">
    <citation type="submission" date="2016-09" db="EMBL/GenBank/DDBJ databases">
        <title>genome sequences of unsequenced Mycobacteria.</title>
        <authorList>
            <person name="Greninger A.L."/>
            <person name="Jerome K.R."/>
            <person name="Mcnair B."/>
            <person name="Wallis C."/>
            <person name="Fang F."/>
        </authorList>
    </citation>
    <scope>NUCLEOTIDE SEQUENCE [LARGE SCALE GENOMIC DNA]</scope>
    <source>
        <strain evidence="2 4">BM1</strain>
    </source>
</reference>
<dbReference type="AlphaFoldDB" id="A0A1T3WPB0"/>
<sequence>MSLGSPRSSLKLLLTVVTAALLWVAAAIPAAALTVTFVRHGESEGNASGRIDTSVPGPAITASGLAQSQAVAAALANNGTAYDAIYTSNMLRTSQTAQPFAALTGLTPIALPGFREINAGIFEGSSENSGLGRLGYGLTPALWMLGARSVPMLGGGNGNAFDARVDGALKVIEDSGAQNPVVFSHGATIMFWTMMNVDNPDLGLLLRHRLDNTDVVVIEGSSEEGWTLKSWAGVDVGPATLPTKLFVNVRDLVVAPQTAVYNVAQAFRTGDIAKIATAIRNGVSTLVQAPIKFTGAVIRDVVDALRPQRSPAAPQRAAEPDPTTTAAALTAPQRAEPEASDSEQDAAPVPKLRTSRTAKKPSRVSAITEIAGGSNEDELTEDATVTRLDVKRAGRPGVAVAGGGKATETSDAGVDDTTTTTGSDDRAAGDGSADDADSAGSEKDAA</sequence>
<dbReference type="SUPFAM" id="SSF53254">
    <property type="entry name" value="Phosphoglycerate mutase-like"/>
    <property type="match status" value="1"/>
</dbReference>
<evidence type="ECO:0000313" key="4">
    <source>
        <dbReference type="Proteomes" id="UP000191039"/>
    </source>
</evidence>
<evidence type="ECO:0000313" key="2">
    <source>
        <dbReference type="EMBL" id="OPE56239.1"/>
    </source>
</evidence>
<dbReference type="InterPro" id="IPR013078">
    <property type="entry name" value="His_Pase_superF_clade-1"/>
</dbReference>
<accession>A0A1T3WPB0</accession>
<dbReference type="InterPro" id="IPR050275">
    <property type="entry name" value="PGM_Phosphatase"/>
</dbReference>
<dbReference type="Proteomes" id="UP000191039">
    <property type="component" value="Unassembled WGS sequence"/>
</dbReference>
<feature type="compositionally biased region" description="Low complexity" evidence="1">
    <location>
        <begin position="409"/>
        <end position="422"/>
    </location>
</feature>
<feature type="compositionally biased region" description="Basic residues" evidence="1">
    <location>
        <begin position="353"/>
        <end position="362"/>
    </location>
</feature>
<proteinExistence type="predicted"/>
<evidence type="ECO:0000256" key="1">
    <source>
        <dbReference type="SAM" id="MobiDB-lite"/>
    </source>
</evidence>
<dbReference type="RefSeq" id="WP_073856771.1">
    <property type="nucleotide sequence ID" value="NZ_BAAATC010000008.1"/>
</dbReference>